<dbReference type="PATRIC" id="fig|304371.9.peg.2504"/>
<comment type="function">
    <text evidence="10">Catalyzes the radical-mediated synthesis of 5-amino-5-(4-hydroxybenzyl)-6-(D-ribitylimino)-5,6-dihydrouracil from 5-amino-6-(D-ribitylamino)uracil and L-tyrosine.</text>
</comment>
<evidence type="ECO:0000313" key="14">
    <source>
        <dbReference type="EMBL" id="BAI62528.1"/>
    </source>
</evidence>
<evidence type="ECO:0000256" key="4">
    <source>
        <dbReference type="ARBA" id="ARBA00022679"/>
    </source>
</evidence>
<keyword evidence="4 10" id="KW-0808">Transferase</keyword>
<feature type="binding site" evidence="12">
    <location>
        <position position="281"/>
    </location>
    <ligand>
        <name>(3R)-3-methyl-D-ornithine</name>
        <dbReference type="ChEBI" id="CHEBI:64642"/>
    </ligand>
</feature>
<dbReference type="OrthoDB" id="8186at2157"/>
<dbReference type="STRING" id="304371.MCP_2456"/>
<dbReference type="InterPro" id="IPR058240">
    <property type="entry name" value="rSAM_sf"/>
</dbReference>
<dbReference type="GO" id="GO:0044689">
    <property type="term" value="F:7,8-didemethyl-8-hydroxy-5-deazariboflavin synthase activity"/>
    <property type="evidence" value="ECO:0007669"/>
    <property type="project" value="TreeGrafter"/>
</dbReference>
<sequence length="348" mass="39060">MLKDIYERSLAGDITKKDALELVKANPFELFDTANELRKTIAGDEITYVVNRLVEITDRCMIGCDFCSFRNNIGFKLSTDDVLQRVGEAKDIGATELCLISGVMPYMTVEYYCDLFEAIKSKYDIMIHALSPMEVHYAAKVSGVTPAEAMAAFKKAGLNTITGASAEILVDSVREKICPRKVSTREWVDIIKDAHRLGIRTTSTIMYGTLETWEDRIDHMFLLRDIQRETHGFTEFIPLTFMHENNRLSGQSKGVSGMDDLRLHALARVIFGQDIPNIQVSWIKMGVKLSQAALCAGANDFGGTMIEDKISIAGGSEHGEYLSKEEFIQLIRAIDRVPVERNTLYEHI</sequence>
<evidence type="ECO:0000256" key="3">
    <source>
        <dbReference type="ARBA" id="ARBA00022485"/>
    </source>
</evidence>
<dbReference type="KEGG" id="mpd:MCP_2456"/>
<keyword evidence="6 10" id="KW-0479">Metal-binding</keyword>
<feature type="binding site" evidence="12">
    <location>
        <position position="167"/>
    </location>
    <ligand>
        <name>S-adenosyl-L-methionine</name>
        <dbReference type="ChEBI" id="CHEBI:59789"/>
    </ligand>
</feature>
<comment type="similarity">
    <text evidence="10">Belongs to the radical SAM superfamily. CofH family.</text>
</comment>
<dbReference type="FunCoup" id="D1Z1F6">
    <property type="interactions" value="76"/>
</dbReference>
<evidence type="ECO:0000256" key="2">
    <source>
        <dbReference type="ARBA" id="ARBA00012289"/>
    </source>
</evidence>
<dbReference type="SFLD" id="SFLDG01064">
    <property type="entry name" value="F420__menaquinone_cofactor_bio"/>
    <property type="match status" value="2"/>
</dbReference>
<dbReference type="SMART" id="SM00729">
    <property type="entry name" value="Elp3"/>
    <property type="match status" value="1"/>
</dbReference>
<name>D1Z1F6_METPS</name>
<dbReference type="SFLD" id="SFLDS00029">
    <property type="entry name" value="Radical_SAM"/>
    <property type="match status" value="2"/>
</dbReference>
<accession>D1Z1F6</accession>
<dbReference type="InterPro" id="IPR020050">
    <property type="entry name" value="FO_synthase_su2"/>
</dbReference>
<dbReference type="AlphaFoldDB" id="D1Z1F6"/>
<feature type="binding site" evidence="10 11">
    <location>
        <position position="60"/>
    </location>
    <ligand>
        <name>[4Fe-4S] cluster</name>
        <dbReference type="ChEBI" id="CHEBI:49883"/>
        <note>4Fe-4S-S-AdoMet</note>
    </ligand>
</feature>
<dbReference type="HAMAP" id="MF_01612">
    <property type="entry name" value="FO_synth_sub2"/>
    <property type="match status" value="1"/>
</dbReference>
<reference evidence="14 15" key="1">
    <citation type="journal article" date="2007" name="Appl. Environ. Microbiol.">
        <title>Isolation of key methanogens for global methane emission from rice paddy fields: a novel isolate affiliated with the clone cluster rice cluster I.</title>
        <authorList>
            <person name="Sakai S."/>
            <person name="Imachi H."/>
            <person name="Sekiguchi Y."/>
            <person name="Ohashi A."/>
            <person name="Harada H."/>
            <person name="Kamagata Y."/>
        </authorList>
    </citation>
    <scope>NUCLEOTIDE SEQUENCE [LARGE SCALE GENOMIC DNA]</scope>
    <source>
        <strain evidence="15">DSM 17711 / JCM 13418 / NBRC 101707 / SANAE</strain>
    </source>
</reference>
<keyword evidence="7 10" id="KW-0408">Iron</keyword>
<dbReference type="NCBIfam" id="TIGR00423">
    <property type="entry name" value="CofH family radical SAM protein"/>
    <property type="match status" value="1"/>
</dbReference>
<dbReference type="PANTHER" id="PTHR43076">
    <property type="entry name" value="FO SYNTHASE (COFH)"/>
    <property type="match status" value="1"/>
</dbReference>
<dbReference type="EMBL" id="AP011532">
    <property type="protein sequence ID" value="BAI62528.1"/>
    <property type="molecule type" value="Genomic_DNA"/>
</dbReference>
<dbReference type="Gene3D" id="3.20.20.70">
    <property type="entry name" value="Aldolase class I"/>
    <property type="match status" value="1"/>
</dbReference>
<feature type="binding site" evidence="10 11">
    <location>
        <position position="67"/>
    </location>
    <ligand>
        <name>[4Fe-4S] cluster</name>
        <dbReference type="ChEBI" id="CHEBI:49883"/>
        <note>4Fe-4S-S-AdoMet</note>
    </ligand>
</feature>
<dbReference type="InterPro" id="IPR006638">
    <property type="entry name" value="Elp3/MiaA/NifB-like_rSAM"/>
</dbReference>
<dbReference type="GO" id="GO:0051539">
    <property type="term" value="F:4 iron, 4 sulfur cluster binding"/>
    <property type="evidence" value="ECO:0007669"/>
    <property type="project" value="UniProtKB-KW"/>
</dbReference>
<dbReference type="InterPro" id="IPR019940">
    <property type="entry name" value="CofH_family"/>
</dbReference>
<dbReference type="InterPro" id="IPR013785">
    <property type="entry name" value="Aldolase_TIM"/>
</dbReference>
<keyword evidence="5 10" id="KW-0949">S-adenosyl-L-methionine</keyword>
<comment type="catalytic activity">
    <reaction evidence="9 10">
        <text>5-amino-6-(D-ribitylamino)uracil + L-tyrosine + S-adenosyl-L-methionine = 5-amino-5-(4-hydroxybenzyl)-6-(D-ribitylimino)-5,6-dihydrouracil + 2-iminoacetate + 5'-deoxyadenosine + L-methionine + H(+)</text>
        <dbReference type="Rhea" id="RHEA:55200"/>
        <dbReference type="ChEBI" id="CHEBI:15378"/>
        <dbReference type="ChEBI" id="CHEBI:15934"/>
        <dbReference type="ChEBI" id="CHEBI:17319"/>
        <dbReference type="ChEBI" id="CHEBI:57844"/>
        <dbReference type="ChEBI" id="CHEBI:58315"/>
        <dbReference type="ChEBI" id="CHEBI:59789"/>
        <dbReference type="ChEBI" id="CHEBI:77846"/>
        <dbReference type="ChEBI" id="CHEBI:85936"/>
        <dbReference type="EC" id="2.5.1.147"/>
    </reaction>
</comment>
<feature type="binding site" evidence="12">
    <location>
        <position position="131"/>
    </location>
    <ligand>
        <name>(3R)-3-methyl-D-ornithine</name>
        <dbReference type="ChEBI" id="CHEBI:64642"/>
    </ligand>
</feature>
<dbReference type="PANTHER" id="PTHR43076:SF1">
    <property type="entry name" value="LIPOYL SYNTHASE 2"/>
    <property type="match status" value="1"/>
</dbReference>
<evidence type="ECO:0000256" key="1">
    <source>
        <dbReference type="ARBA" id="ARBA00004712"/>
    </source>
</evidence>
<dbReference type="GO" id="GO:0005506">
    <property type="term" value="F:iron ion binding"/>
    <property type="evidence" value="ECO:0007669"/>
    <property type="project" value="UniProtKB-UniRule"/>
</dbReference>
<protein>
    <recommendedName>
        <fullName evidence="2 10">5-amino-6-(D-ribitylamino)uracil--L-tyrosine 4-hydroxyphenyl transferase</fullName>
        <ecNumber evidence="2 10">2.5.1.147</ecNumber>
    </recommendedName>
    <alternativeName>
        <fullName evidence="10">FO synthase subunit 2</fullName>
    </alternativeName>
</protein>
<dbReference type="SFLD" id="SFLDG01388">
    <property type="entry name" value="7_8-didemethyl-8-hydroxy-5-dea"/>
    <property type="match status" value="1"/>
</dbReference>
<evidence type="ECO:0000256" key="11">
    <source>
        <dbReference type="PIRSR" id="PIRSR004762-1"/>
    </source>
</evidence>
<comment type="cofactor">
    <cofactor evidence="10 11">
        <name>[4Fe-4S] cluster</name>
        <dbReference type="ChEBI" id="CHEBI:49883"/>
    </cofactor>
    <text evidence="10 11">Binds 1 [4Fe-4S] cluster. The cluster is coordinated with 3 cysteines and an exchangeable S-adenosyl-L-methionine.</text>
</comment>
<keyword evidence="8 10" id="KW-0411">Iron-sulfur</keyword>
<feature type="domain" description="Radical SAM core" evidence="13">
    <location>
        <begin position="46"/>
        <end position="274"/>
    </location>
</feature>
<dbReference type="Proteomes" id="UP000001882">
    <property type="component" value="Chromosome"/>
</dbReference>
<evidence type="ECO:0000256" key="12">
    <source>
        <dbReference type="PIRSR" id="PIRSR004762-2"/>
    </source>
</evidence>
<dbReference type="eggNOG" id="arCOG00656">
    <property type="taxonomic scope" value="Archaea"/>
</dbReference>
<evidence type="ECO:0000256" key="8">
    <source>
        <dbReference type="ARBA" id="ARBA00023014"/>
    </source>
</evidence>
<keyword evidence="15" id="KW-1185">Reference proteome</keyword>
<evidence type="ECO:0000313" key="15">
    <source>
        <dbReference type="Proteomes" id="UP000001882"/>
    </source>
</evidence>
<dbReference type="PROSITE" id="PS51918">
    <property type="entry name" value="RADICAL_SAM"/>
    <property type="match status" value="1"/>
</dbReference>
<dbReference type="EC" id="2.5.1.147" evidence="2 10"/>
<dbReference type="PIRSF" id="PIRSF004762">
    <property type="entry name" value="CHP00423"/>
    <property type="match status" value="1"/>
</dbReference>
<dbReference type="UniPathway" id="UPA00072"/>
<dbReference type="InterPro" id="IPR034405">
    <property type="entry name" value="F420"/>
</dbReference>
<dbReference type="SUPFAM" id="SSF102114">
    <property type="entry name" value="Radical SAM enzymes"/>
    <property type="match status" value="1"/>
</dbReference>
<keyword evidence="3 10" id="KW-0004">4Fe-4S</keyword>
<dbReference type="SFLD" id="SFLDG01389">
    <property type="entry name" value="menaquinone_synthsis_involved"/>
    <property type="match status" value="1"/>
</dbReference>
<evidence type="ECO:0000256" key="9">
    <source>
        <dbReference type="ARBA" id="ARBA00048468"/>
    </source>
</evidence>
<dbReference type="NCBIfam" id="TIGR03551">
    <property type="entry name" value="F420_cofH"/>
    <property type="match status" value="1"/>
</dbReference>
<evidence type="ECO:0000256" key="10">
    <source>
        <dbReference type="HAMAP-Rule" id="MF_01612"/>
    </source>
</evidence>
<reference evidence="14 15" key="2">
    <citation type="journal article" date="2008" name="Int. J. Syst. Evol. Microbiol.">
        <title>Methanocella paludicola gen. nov., sp. nov., a methane-producing archaeon, the first isolate of the lineage 'Rice Cluster I', and proposal of the new archaeal order Methanocellales ord. nov.</title>
        <authorList>
            <person name="Sakai S."/>
            <person name="Imachi H."/>
            <person name="Hanada S."/>
            <person name="Ohashi A."/>
            <person name="Harada H."/>
            <person name="Kamagata Y."/>
        </authorList>
    </citation>
    <scope>NUCLEOTIDE SEQUENCE [LARGE SCALE GENOMIC DNA]</scope>
    <source>
        <strain evidence="15">DSM 17711 / JCM 13418 / NBRC 101707 / SANAE</strain>
    </source>
</reference>
<comment type="pathway">
    <text evidence="1 10">Cofactor biosynthesis; coenzyme F0 biosynthesis.</text>
</comment>
<dbReference type="Pfam" id="PF19288">
    <property type="entry name" value="CofH_C"/>
    <property type="match status" value="1"/>
</dbReference>
<evidence type="ECO:0000256" key="5">
    <source>
        <dbReference type="ARBA" id="ARBA00022691"/>
    </source>
</evidence>
<dbReference type="InParanoid" id="D1Z1F6"/>
<dbReference type="GeneID" id="8682224"/>
<evidence type="ECO:0000256" key="6">
    <source>
        <dbReference type="ARBA" id="ARBA00022723"/>
    </source>
</evidence>
<evidence type="ECO:0000259" key="13">
    <source>
        <dbReference type="PROSITE" id="PS51918"/>
    </source>
</evidence>
<comment type="subunit">
    <text evidence="10">The FO synthase complex consists of two subunits, CofG and CofH.</text>
</comment>
<dbReference type="Pfam" id="PF04055">
    <property type="entry name" value="Radical_SAM"/>
    <property type="match status" value="1"/>
</dbReference>
<evidence type="ECO:0000256" key="7">
    <source>
        <dbReference type="ARBA" id="ARBA00023004"/>
    </source>
</evidence>
<proteinExistence type="inferred from homology"/>
<dbReference type="CDD" id="cd01335">
    <property type="entry name" value="Radical_SAM"/>
    <property type="match status" value="1"/>
</dbReference>
<reference evidence="15" key="3">
    <citation type="journal article" date="2011" name="PLoS ONE">
        <title>Genome sequence of a mesophilic hydrogenotrophic methanogen Methanocella paludicola, the first cultivated representative of the order Methanocellales.</title>
        <authorList>
            <person name="Sakai S."/>
            <person name="Takaki Y."/>
            <person name="Shimamura S."/>
            <person name="Sekine M."/>
            <person name="Tajima T."/>
            <person name="Kosugi H."/>
            <person name="Ichikawa N."/>
            <person name="Tasumi E."/>
            <person name="Hiraki A.T."/>
            <person name="Shimizu A."/>
            <person name="Kato Y."/>
            <person name="Nishiko R."/>
            <person name="Mori K."/>
            <person name="Fujita N."/>
            <person name="Imachi H."/>
            <person name="Takai K."/>
        </authorList>
    </citation>
    <scope>NUCLEOTIDE SEQUENCE [LARGE SCALE GENOMIC DNA]</scope>
    <source>
        <strain evidence="15">DSM 17711 / JCM 13418 / NBRC 101707 / SANAE</strain>
    </source>
</reference>
<feature type="binding site" evidence="12">
    <location>
        <position position="66"/>
    </location>
    <ligand>
        <name>S-adenosyl-L-methionine</name>
        <dbReference type="ChEBI" id="CHEBI:59789"/>
    </ligand>
</feature>
<organism evidence="14 15">
    <name type="scientific">Methanocella paludicola (strain DSM 17711 / JCM 13418 / NBRC 101707 / SANAE)</name>
    <dbReference type="NCBI Taxonomy" id="304371"/>
    <lineage>
        <taxon>Archaea</taxon>
        <taxon>Methanobacteriati</taxon>
        <taxon>Methanobacteriota</taxon>
        <taxon>Stenosarchaea group</taxon>
        <taxon>Methanomicrobia</taxon>
        <taxon>Methanocellales</taxon>
        <taxon>Methanocellaceae</taxon>
        <taxon>Methanocella</taxon>
    </lineage>
</organism>
<feature type="binding site" evidence="10 11">
    <location>
        <position position="64"/>
    </location>
    <ligand>
        <name>[4Fe-4S] cluster</name>
        <dbReference type="ChEBI" id="CHEBI:49883"/>
        <note>4Fe-4S-S-AdoMet</note>
    </ligand>
</feature>
<dbReference type="RefSeq" id="WP_012901202.1">
    <property type="nucleotide sequence ID" value="NC_013665.1"/>
</dbReference>
<gene>
    <name evidence="14" type="primary">cofH-1</name>
    <name evidence="10" type="synonym">cofH</name>
    <name evidence="14" type="ordered locus">MCP_2456</name>
</gene>
<dbReference type="InterPro" id="IPR045567">
    <property type="entry name" value="CofH/MnqC-like_C"/>
</dbReference>
<dbReference type="InterPro" id="IPR007197">
    <property type="entry name" value="rSAM"/>
</dbReference>
<dbReference type="GO" id="GO:0141093">
    <property type="term" value="F:5-amino-6-(D-ribitylamino)uracil--L-tyrosine 4-hydroxyphenyl transferase activity"/>
    <property type="evidence" value="ECO:0007669"/>
    <property type="project" value="UniProtKB-EC"/>
</dbReference>